<gene>
    <name evidence="4" type="ORF">NCTC13149_01420</name>
</gene>
<dbReference type="Proteomes" id="UP000255517">
    <property type="component" value="Unassembled WGS sequence"/>
</dbReference>
<feature type="signal peptide" evidence="2">
    <location>
        <begin position="1"/>
        <end position="22"/>
    </location>
</feature>
<protein>
    <recommendedName>
        <fullName evidence="3">NfeD integral membrane domain-containing protein</fullName>
    </recommendedName>
</protein>
<evidence type="ECO:0000313" key="5">
    <source>
        <dbReference type="Proteomes" id="UP000255517"/>
    </source>
</evidence>
<dbReference type="InterPro" id="IPR056739">
    <property type="entry name" value="NfeD_membrane"/>
</dbReference>
<feature type="chain" id="PRO_5016640346" description="NfeD integral membrane domain-containing protein" evidence="2">
    <location>
        <begin position="23"/>
        <end position="278"/>
    </location>
</feature>
<dbReference type="OrthoDB" id="9806253at2"/>
<dbReference type="PANTHER" id="PTHR33507">
    <property type="entry name" value="INNER MEMBRANE PROTEIN YBBJ"/>
    <property type="match status" value="1"/>
</dbReference>
<proteinExistence type="predicted"/>
<dbReference type="Pfam" id="PF24961">
    <property type="entry name" value="NfeD_membrane"/>
    <property type="match status" value="1"/>
</dbReference>
<name>A0A379C7A9_9FIRM</name>
<dbReference type="GO" id="GO:0005886">
    <property type="term" value="C:plasma membrane"/>
    <property type="evidence" value="ECO:0007669"/>
    <property type="project" value="TreeGrafter"/>
</dbReference>
<feature type="domain" description="NfeD integral membrane" evidence="3">
    <location>
        <begin position="69"/>
        <end position="184"/>
    </location>
</feature>
<organism evidence="4 5">
    <name type="scientific">Peptoniphilus lacrimalis</name>
    <dbReference type="NCBI Taxonomy" id="33031"/>
    <lineage>
        <taxon>Bacteria</taxon>
        <taxon>Bacillati</taxon>
        <taxon>Bacillota</taxon>
        <taxon>Tissierellia</taxon>
        <taxon>Tissierellales</taxon>
        <taxon>Peptoniphilaceae</taxon>
        <taxon>Peptoniphilus</taxon>
    </lineage>
</organism>
<dbReference type="InterPro" id="IPR052165">
    <property type="entry name" value="Membrane_assoc_protease"/>
</dbReference>
<feature type="transmembrane region" description="Helical" evidence="1">
    <location>
        <begin position="119"/>
        <end position="141"/>
    </location>
</feature>
<keyword evidence="2" id="KW-0732">Signal</keyword>
<feature type="transmembrane region" description="Helical" evidence="1">
    <location>
        <begin position="74"/>
        <end position="107"/>
    </location>
</feature>
<reference evidence="4 5" key="1">
    <citation type="submission" date="2018-06" db="EMBL/GenBank/DDBJ databases">
        <authorList>
            <consortium name="Pathogen Informatics"/>
            <person name="Doyle S."/>
        </authorList>
    </citation>
    <scope>NUCLEOTIDE SEQUENCE [LARGE SCALE GENOMIC DNA]</scope>
    <source>
        <strain evidence="4 5">NCTC13149</strain>
    </source>
</reference>
<evidence type="ECO:0000313" key="4">
    <source>
        <dbReference type="EMBL" id="SUB57575.1"/>
    </source>
</evidence>
<sequence length="278" mass="30603">MKKFIAIILMLIFAVSFSNVFAQEIFDKDRSYTLSYVSSKNYSDLSSSNRNNEDNSLANTLEKLLLNRNVHRILLTIAMMAIVFEIFSPGFGLGGLISIISIFLFFLGTFSAGSASISSFVMFMVGIILIFIELLVPGFGLPGISGMILLALGLINSMGDFTFALVSLAIALIISLILGFILFKLGYNLKILDKFLLKKESSSEQGYLSVDSPCVKVGDILLTISPLRPVGKARLINNKEDERCKGEFEVISSNSYIDKDEKVVIIKISGSKIFVEKN</sequence>
<keyword evidence="1" id="KW-0812">Transmembrane</keyword>
<dbReference type="RefSeq" id="WP_019035202.1">
    <property type="nucleotide sequence ID" value="NZ_UGSZ01000001.1"/>
</dbReference>
<dbReference type="PANTHER" id="PTHR33507:SF3">
    <property type="entry name" value="INNER MEMBRANE PROTEIN YBBJ"/>
    <property type="match status" value="1"/>
</dbReference>
<evidence type="ECO:0000256" key="2">
    <source>
        <dbReference type="SAM" id="SignalP"/>
    </source>
</evidence>
<feature type="transmembrane region" description="Helical" evidence="1">
    <location>
        <begin position="161"/>
        <end position="183"/>
    </location>
</feature>
<dbReference type="AlphaFoldDB" id="A0A379C7A9"/>
<keyword evidence="1" id="KW-1133">Transmembrane helix</keyword>
<keyword evidence="1" id="KW-0472">Membrane</keyword>
<evidence type="ECO:0000259" key="3">
    <source>
        <dbReference type="Pfam" id="PF24961"/>
    </source>
</evidence>
<dbReference type="EMBL" id="UGSZ01000001">
    <property type="protein sequence ID" value="SUB57575.1"/>
    <property type="molecule type" value="Genomic_DNA"/>
</dbReference>
<dbReference type="STRING" id="1122949.GCA_000378725_01564"/>
<accession>A0A379C7A9</accession>
<evidence type="ECO:0000256" key="1">
    <source>
        <dbReference type="SAM" id="Phobius"/>
    </source>
</evidence>